<organism evidence="3 4">
    <name type="scientific">Giardia intestinalis</name>
    <name type="common">Giardia lamblia</name>
    <dbReference type="NCBI Taxonomy" id="5741"/>
    <lineage>
        <taxon>Eukaryota</taxon>
        <taxon>Metamonada</taxon>
        <taxon>Diplomonadida</taxon>
        <taxon>Hexamitidae</taxon>
        <taxon>Giardiinae</taxon>
        <taxon>Giardia</taxon>
    </lineage>
</organism>
<evidence type="ECO:0000313" key="4">
    <source>
        <dbReference type="Proteomes" id="UP000018040"/>
    </source>
</evidence>
<dbReference type="OrthoDB" id="10259388at2759"/>
<dbReference type="AlphaFoldDB" id="V6TVZ6"/>
<feature type="compositionally biased region" description="Polar residues" evidence="2">
    <location>
        <begin position="141"/>
        <end position="162"/>
    </location>
</feature>
<evidence type="ECO:0000313" key="3">
    <source>
        <dbReference type="EMBL" id="ESU42547.1"/>
    </source>
</evidence>
<dbReference type="EMBL" id="AHHH01000078">
    <property type="protein sequence ID" value="ESU42547.1"/>
    <property type="molecule type" value="Genomic_DNA"/>
</dbReference>
<evidence type="ECO:0000256" key="2">
    <source>
        <dbReference type="SAM" id="MobiDB-lite"/>
    </source>
</evidence>
<dbReference type="VEuPathDB" id="GiardiaDB:GL50803_0017314"/>
<reference evidence="4" key="1">
    <citation type="submission" date="2012-02" db="EMBL/GenBank/DDBJ databases">
        <title>Genome sequencing of Giardia lamblia Genotypes A2 and B isolates (DH and GS) and comparative analysis with the genomes of Genotypes A1 and E (WB and Pig).</title>
        <authorList>
            <person name="Adam R."/>
            <person name="Dahlstrom E."/>
            <person name="Martens C."/>
            <person name="Bruno D."/>
            <person name="Barbian K."/>
            <person name="Porcella S.F."/>
            <person name="Nash T."/>
        </authorList>
    </citation>
    <scope>NUCLEOTIDE SEQUENCE</scope>
    <source>
        <strain evidence="4">GS</strain>
    </source>
</reference>
<name>V6TVZ6_GIAIN</name>
<dbReference type="Proteomes" id="UP000018040">
    <property type="component" value="Unassembled WGS sequence"/>
</dbReference>
<dbReference type="VEuPathDB" id="GiardiaDB:QR46_1486"/>
<feature type="region of interest" description="Disordered" evidence="2">
    <location>
        <begin position="141"/>
        <end position="171"/>
    </location>
</feature>
<dbReference type="VEuPathDB" id="GiardiaDB:QR46_1485"/>
<feature type="region of interest" description="Disordered" evidence="2">
    <location>
        <begin position="82"/>
        <end position="104"/>
    </location>
</feature>
<proteinExistence type="predicted"/>
<feature type="compositionally biased region" description="Polar residues" evidence="2">
    <location>
        <begin position="82"/>
        <end position="102"/>
    </location>
</feature>
<gene>
    <name evidence="3" type="ORF">GSB_154185</name>
</gene>
<protein>
    <submittedName>
        <fullName evidence="3">Uncharacterized protein</fullName>
    </submittedName>
</protein>
<feature type="compositionally biased region" description="Polar residues" evidence="2">
    <location>
        <begin position="353"/>
        <end position="369"/>
    </location>
</feature>
<feature type="compositionally biased region" description="Basic residues" evidence="2">
    <location>
        <begin position="390"/>
        <end position="408"/>
    </location>
</feature>
<accession>V6TVZ6</accession>
<keyword evidence="1" id="KW-0175">Coiled coil</keyword>
<sequence length="603" mass="66201">MQRPSFSEALRLASYCPPPVQPTLPVTFLGASTALHTPSSSSIQTPSLATASSNDYSNKMSLYQALPASAPPQAVVHTLLNPSPVTSRDYTDHSGGNQSGGSRTIPARLSVLRDNRSEVSDKSTVDKAHQRFLTQQDRLHSSISASTPSNFTRSLDDSSTLGRQGLGREGDTETRLQLLDLQRKYDALLTRLDQKTMTSESLTEELRSMQDDLDKTRKSCVTLATIVHDLAHDEFESPLPSHADPDSTSVIESSADTSATAYSIQHFTKFKHKNVVGSNNSPHLIDLTIDSGSLAQPHISSTPHGLLSGTSPDVVLKATSIKTPSPEVQVTSAKSAIGSKALTPVFHACTNEVTRGTQDTSMSRTSLRNNRLLPSPNTSIPSSSGSSRASSRKSSGKKRPRRSSARMRQKQIANNQLYITHHKQIPMITDLIASTEAELRSFQRHLDDVLKIAREDPHRTWERGEEIRLLCQAISAKKTALSKLWILRGETDKALDAMESSIDQMNALGHRIRARLEDHERPQAMHVHRSGSAKIIDSRNNSIPQKRRLSRSARVGSAHTVESIYPLASGLRPRSVSASKRHEKCVARPVFEQFKARPNPFPP</sequence>
<evidence type="ECO:0000256" key="1">
    <source>
        <dbReference type="SAM" id="Coils"/>
    </source>
</evidence>
<feature type="coiled-coil region" evidence="1">
    <location>
        <begin position="192"/>
        <end position="219"/>
    </location>
</feature>
<reference evidence="3 4" key="2">
    <citation type="journal article" date="2013" name="Genome Biol. Evol.">
        <title>Genome sequencing of Giardia lamblia genotypes A2 and B isolates (DH and GS) and comparative analysis with the genomes of genotypes A1 and E (WB and Pig).</title>
        <authorList>
            <person name="Adam R.D."/>
            <person name="Dahlstrom E.W."/>
            <person name="Martens C.A."/>
            <person name="Bruno D.P."/>
            <person name="Barbian K.D."/>
            <person name="Ricklefs S.M."/>
            <person name="Hernandez M.M."/>
            <person name="Narla N.P."/>
            <person name="Patel R.B."/>
            <person name="Porcella S.F."/>
            <person name="Nash T.E."/>
        </authorList>
    </citation>
    <scope>NUCLEOTIDE SEQUENCE [LARGE SCALE GENOMIC DNA]</scope>
    <source>
        <strain evidence="3 4">GS</strain>
    </source>
</reference>
<comment type="caution">
    <text evidence="3">The sequence shown here is derived from an EMBL/GenBank/DDBJ whole genome shotgun (WGS) entry which is preliminary data.</text>
</comment>
<feature type="region of interest" description="Disordered" evidence="2">
    <location>
        <begin position="353"/>
        <end position="408"/>
    </location>
</feature>